<reference evidence="5" key="1">
    <citation type="submission" date="2025-08" db="UniProtKB">
        <authorList>
            <consortium name="Ensembl"/>
        </authorList>
    </citation>
    <scope>IDENTIFICATION</scope>
</reference>
<dbReference type="PROSITE" id="PS50071">
    <property type="entry name" value="HOMEOBOX_2"/>
    <property type="match status" value="1"/>
</dbReference>
<dbReference type="Ensembl" id="ENSNPET00000015851.1">
    <property type="protein sequence ID" value="ENSNPEP00000015468.1"/>
    <property type="gene ID" value="ENSNPEG00000011556.1"/>
</dbReference>
<evidence type="ECO:0000256" key="3">
    <source>
        <dbReference type="RuleBase" id="RU000682"/>
    </source>
</evidence>
<keyword evidence="2 3" id="KW-0238">DNA-binding</keyword>
<keyword evidence="6" id="KW-1185">Reference proteome</keyword>
<keyword evidence="2 3" id="KW-0371">Homeobox</keyword>
<feature type="domain" description="Homeobox" evidence="4">
    <location>
        <begin position="19"/>
        <end position="38"/>
    </location>
</feature>
<evidence type="ECO:0000259" key="4">
    <source>
        <dbReference type="PROSITE" id="PS50071"/>
    </source>
</evidence>
<dbReference type="Pfam" id="PF00046">
    <property type="entry name" value="Homeodomain"/>
    <property type="match status" value="1"/>
</dbReference>
<evidence type="ECO:0000313" key="6">
    <source>
        <dbReference type="Proteomes" id="UP000694420"/>
    </source>
</evidence>
<dbReference type="GO" id="GO:0030154">
    <property type="term" value="P:cell differentiation"/>
    <property type="evidence" value="ECO:0007669"/>
    <property type="project" value="TreeGrafter"/>
</dbReference>
<dbReference type="PANTHER" id="PTHR24340">
    <property type="entry name" value="HOMEOBOX PROTEIN NKX"/>
    <property type="match status" value="1"/>
</dbReference>
<evidence type="ECO:0000256" key="1">
    <source>
        <dbReference type="ARBA" id="ARBA00004123"/>
    </source>
</evidence>
<name>A0A8C6ZKP7_NOTPE</name>
<dbReference type="Gene3D" id="1.10.10.60">
    <property type="entry name" value="Homeodomain-like"/>
    <property type="match status" value="1"/>
</dbReference>
<evidence type="ECO:0000313" key="5">
    <source>
        <dbReference type="Ensembl" id="ENSNPEP00000015468.1"/>
    </source>
</evidence>
<comment type="subcellular location">
    <subcellularLocation>
        <location evidence="1 2 3">Nucleus</location>
    </subcellularLocation>
</comment>
<dbReference type="Proteomes" id="UP000694420">
    <property type="component" value="Unplaced"/>
</dbReference>
<feature type="DNA-binding region" description="Homeobox" evidence="2">
    <location>
        <begin position="21"/>
        <end position="39"/>
    </location>
</feature>
<dbReference type="PANTHER" id="PTHR24340:SF38">
    <property type="entry name" value="HOMEOBOX PROTEIN NKX-3.1"/>
    <property type="match status" value="1"/>
</dbReference>
<dbReference type="InterPro" id="IPR050394">
    <property type="entry name" value="Homeobox_NK-like"/>
</dbReference>
<dbReference type="SUPFAM" id="SSF46689">
    <property type="entry name" value="Homeodomain-like"/>
    <property type="match status" value="1"/>
</dbReference>
<accession>A0A8C6ZKP7</accession>
<organism evidence="5 6">
    <name type="scientific">Nothoprocta perdicaria</name>
    <name type="common">Chilean tinamou</name>
    <name type="synonym">Crypturus perdicarius</name>
    <dbReference type="NCBI Taxonomy" id="30464"/>
    <lineage>
        <taxon>Eukaryota</taxon>
        <taxon>Metazoa</taxon>
        <taxon>Chordata</taxon>
        <taxon>Craniata</taxon>
        <taxon>Vertebrata</taxon>
        <taxon>Euteleostomi</taxon>
        <taxon>Archelosauria</taxon>
        <taxon>Archosauria</taxon>
        <taxon>Dinosauria</taxon>
        <taxon>Saurischia</taxon>
        <taxon>Theropoda</taxon>
        <taxon>Coelurosauria</taxon>
        <taxon>Aves</taxon>
        <taxon>Palaeognathae</taxon>
        <taxon>Tinamiformes</taxon>
        <taxon>Tinamidae</taxon>
        <taxon>Nothoprocta</taxon>
    </lineage>
</organism>
<dbReference type="GO" id="GO:0005634">
    <property type="term" value="C:nucleus"/>
    <property type="evidence" value="ECO:0007669"/>
    <property type="project" value="UniProtKB-SubCell"/>
</dbReference>
<dbReference type="GO" id="GO:0000978">
    <property type="term" value="F:RNA polymerase II cis-regulatory region sequence-specific DNA binding"/>
    <property type="evidence" value="ECO:0007669"/>
    <property type="project" value="TreeGrafter"/>
</dbReference>
<dbReference type="InterPro" id="IPR001356">
    <property type="entry name" value="HD"/>
</dbReference>
<dbReference type="GO" id="GO:0000981">
    <property type="term" value="F:DNA-binding transcription factor activity, RNA polymerase II-specific"/>
    <property type="evidence" value="ECO:0007669"/>
    <property type="project" value="TreeGrafter"/>
</dbReference>
<dbReference type="AlphaFoldDB" id="A0A8C6ZKP7"/>
<dbReference type="CDD" id="cd00086">
    <property type="entry name" value="homeodomain"/>
    <property type="match status" value="1"/>
</dbReference>
<dbReference type="InterPro" id="IPR009057">
    <property type="entry name" value="Homeodomain-like_sf"/>
</dbReference>
<reference evidence="5" key="2">
    <citation type="submission" date="2025-09" db="UniProtKB">
        <authorList>
            <consortium name="Ensembl"/>
        </authorList>
    </citation>
    <scope>IDENTIFICATION</scope>
</reference>
<proteinExistence type="predicted"/>
<evidence type="ECO:0000256" key="2">
    <source>
        <dbReference type="PROSITE-ProRule" id="PRU00108"/>
    </source>
</evidence>
<protein>
    <recommendedName>
        <fullName evidence="4">Homeobox domain-containing protein</fullName>
    </recommendedName>
</protein>
<sequence length="82" mass="9211">GFFLRLPRSSSPVAPGPRLTETQVKIWFQNRRYKTKRKELAAELRRLAKPPGPGARAPAEPARPGLYAPGLYCLRAWSPPGW</sequence>
<keyword evidence="2 3" id="KW-0539">Nucleus</keyword>